<comment type="similarity">
    <text evidence="1 3">Belongs to the short-chain dehydrogenases/reductases (SDR) family.</text>
</comment>
<dbReference type="Gene3D" id="3.40.50.720">
    <property type="entry name" value="NAD(P)-binding Rossmann-like Domain"/>
    <property type="match status" value="1"/>
</dbReference>
<keyword evidence="2" id="KW-0560">Oxidoreductase</keyword>
<organism evidence="4 5">
    <name type="scientific">Rhizodiscina lignyota</name>
    <dbReference type="NCBI Taxonomy" id="1504668"/>
    <lineage>
        <taxon>Eukaryota</taxon>
        <taxon>Fungi</taxon>
        <taxon>Dikarya</taxon>
        <taxon>Ascomycota</taxon>
        <taxon>Pezizomycotina</taxon>
        <taxon>Dothideomycetes</taxon>
        <taxon>Pleosporomycetidae</taxon>
        <taxon>Aulographales</taxon>
        <taxon>Rhizodiscinaceae</taxon>
        <taxon>Rhizodiscina</taxon>
    </lineage>
</organism>
<dbReference type="EMBL" id="ML978126">
    <property type="protein sequence ID" value="KAF2098437.1"/>
    <property type="molecule type" value="Genomic_DNA"/>
</dbReference>
<name>A0A9P4IEZ9_9PEZI</name>
<keyword evidence="5" id="KW-1185">Reference proteome</keyword>
<accession>A0A9P4IEZ9</accession>
<dbReference type="PRINTS" id="PR00081">
    <property type="entry name" value="GDHRDH"/>
</dbReference>
<dbReference type="Proteomes" id="UP000799772">
    <property type="component" value="Unassembled WGS sequence"/>
</dbReference>
<gene>
    <name evidence="4" type="ORF">NA57DRAFT_39238</name>
</gene>
<sequence length="303" mass="32493">MPSAVDTSRALTWLVTGCSTGIGKEIVLSALSRGHRVIATGRSASRLSDLKAAGAEVHEFDPNAPPDKVTAFANSIVEHYGGVDVLVNNAGYMQTGTIEETTPEQLVQQYHTNVFAPIHLTKAFLPSMRARRSGTVFMIGSIAAYQFLPAAGIYDSSKAALKGLTHSLAAEVKHLGISVCHIEPGLFRTAVFESFSSKQPSSHEAKGHEQEEEGLIKDYAAVREQTIGFFQSTHENQPGDPARLGKLLVDLVTGEGQVGAMGFPEALSVGSDCVAIMQKLLKNDLQRVEAWKAISESTDFPKA</sequence>
<dbReference type="AlphaFoldDB" id="A0A9P4IEZ9"/>
<dbReference type="PANTHER" id="PTHR43976:SF16">
    <property type="entry name" value="SHORT-CHAIN DEHYDROGENASE_REDUCTASE FAMILY PROTEIN"/>
    <property type="match status" value="1"/>
</dbReference>
<protein>
    <submittedName>
        <fullName evidence="4">Short-chain oxidoreductase</fullName>
    </submittedName>
</protein>
<evidence type="ECO:0000313" key="4">
    <source>
        <dbReference type="EMBL" id="KAF2098437.1"/>
    </source>
</evidence>
<dbReference type="PANTHER" id="PTHR43976">
    <property type="entry name" value="SHORT CHAIN DEHYDROGENASE"/>
    <property type="match status" value="1"/>
</dbReference>
<evidence type="ECO:0000256" key="2">
    <source>
        <dbReference type="ARBA" id="ARBA00023002"/>
    </source>
</evidence>
<reference evidence="4" key="1">
    <citation type="journal article" date="2020" name="Stud. Mycol.">
        <title>101 Dothideomycetes genomes: a test case for predicting lifestyles and emergence of pathogens.</title>
        <authorList>
            <person name="Haridas S."/>
            <person name="Albert R."/>
            <person name="Binder M."/>
            <person name="Bloem J."/>
            <person name="Labutti K."/>
            <person name="Salamov A."/>
            <person name="Andreopoulos B."/>
            <person name="Baker S."/>
            <person name="Barry K."/>
            <person name="Bills G."/>
            <person name="Bluhm B."/>
            <person name="Cannon C."/>
            <person name="Castanera R."/>
            <person name="Culley D."/>
            <person name="Daum C."/>
            <person name="Ezra D."/>
            <person name="Gonzalez J."/>
            <person name="Henrissat B."/>
            <person name="Kuo A."/>
            <person name="Liang C."/>
            <person name="Lipzen A."/>
            <person name="Lutzoni F."/>
            <person name="Magnuson J."/>
            <person name="Mondo S."/>
            <person name="Nolan M."/>
            <person name="Ohm R."/>
            <person name="Pangilinan J."/>
            <person name="Park H.-J."/>
            <person name="Ramirez L."/>
            <person name="Alfaro M."/>
            <person name="Sun H."/>
            <person name="Tritt A."/>
            <person name="Yoshinaga Y."/>
            <person name="Zwiers L.-H."/>
            <person name="Turgeon B."/>
            <person name="Goodwin S."/>
            <person name="Spatafora J."/>
            <person name="Crous P."/>
            <person name="Grigoriev I."/>
        </authorList>
    </citation>
    <scope>NUCLEOTIDE SEQUENCE</scope>
    <source>
        <strain evidence="4">CBS 133067</strain>
    </source>
</reference>
<dbReference type="InterPro" id="IPR036291">
    <property type="entry name" value="NAD(P)-bd_dom_sf"/>
</dbReference>
<dbReference type="SUPFAM" id="SSF51735">
    <property type="entry name" value="NAD(P)-binding Rossmann-fold domains"/>
    <property type="match status" value="1"/>
</dbReference>
<dbReference type="OrthoDB" id="1274115at2759"/>
<dbReference type="InterPro" id="IPR002347">
    <property type="entry name" value="SDR_fam"/>
</dbReference>
<dbReference type="Pfam" id="PF00106">
    <property type="entry name" value="adh_short"/>
    <property type="match status" value="1"/>
</dbReference>
<dbReference type="CDD" id="cd05374">
    <property type="entry name" value="17beta-HSD-like_SDR_c"/>
    <property type="match status" value="1"/>
</dbReference>
<evidence type="ECO:0000313" key="5">
    <source>
        <dbReference type="Proteomes" id="UP000799772"/>
    </source>
</evidence>
<dbReference type="InterPro" id="IPR051911">
    <property type="entry name" value="SDR_oxidoreductase"/>
</dbReference>
<dbReference type="GO" id="GO:0016491">
    <property type="term" value="F:oxidoreductase activity"/>
    <property type="evidence" value="ECO:0007669"/>
    <property type="project" value="UniProtKB-KW"/>
</dbReference>
<evidence type="ECO:0000256" key="1">
    <source>
        <dbReference type="ARBA" id="ARBA00006484"/>
    </source>
</evidence>
<evidence type="ECO:0000256" key="3">
    <source>
        <dbReference type="RuleBase" id="RU000363"/>
    </source>
</evidence>
<proteinExistence type="inferred from homology"/>
<comment type="caution">
    <text evidence="4">The sequence shown here is derived from an EMBL/GenBank/DDBJ whole genome shotgun (WGS) entry which is preliminary data.</text>
</comment>
<dbReference type="PRINTS" id="PR00080">
    <property type="entry name" value="SDRFAMILY"/>
</dbReference>